<keyword evidence="4" id="KW-1185">Reference proteome</keyword>
<dbReference type="Pfam" id="PF13302">
    <property type="entry name" value="Acetyltransf_3"/>
    <property type="match status" value="2"/>
</dbReference>
<gene>
    <name evidence="3" type="ORF">BJY28_000074</name>
</gene>
<protein>
    <submittedName>
        <fullName evidence="3">RimJ/RimL family protein N-acetyltransferase</fullName>
    </submittedName>
</protein>
<dbReference type="InterPro" id="IPR016181">
    <property type="entry name" value="Acyl_CoA_acyltransferase"/>
</dbReference>
<evidence type="ECO:0000256" key="1">
    <source>
        <dbReference type="SAM" id="MobiDB-lite"/>
    </source>
</evidence>
<feature type="domain" description="N-acetyltransferase" evidence="2">
    <location>
        <begin position="19"/>
        <end position="193"/>
    </location>
</feature>
<dbReference type="GO" id="GO:0008999">
    <property type="term" value="F:protein-N-terminal-alanine acetyltransferase activity"/>
    <property type="evidence" value="ECO:0007669"/>
    <property type="project" value="TreeGrafter"/>
</dbReference>
<dbReference type="CDD" id="cd04301">
    <property type="entry name" value="NAT_SF"/>
    <property type="match status" value="1"/>
</dbReference>
<evidence type="ECO:0000313" key="3">
    <source>
        <dbReference type="EMBL" id="NYG35605.1"/>
    </source>
</evidence>
<comment type="caution">
    <text evidence="3">The sequence shown here is derived from an EMBL/GenBank/DDBJ whole genome shotgun (WGS) entry which is preliminary data.</text>
</comment>
<proteinExistence type="predicted"/>
<dbReference type="GO" id="GO:1990189">
    <property type="term" value="F:protein N-terminal-serine acetyltransferase activity"/>
    <property type="evidence" value="ECO:0007669"/>
    <property type="project" value="TreeGrafter"/>
</dbReference>
<dbReference type="PROSITE" id="PS51186">
    <property type="entry name" value="GNAT"/>
    <property type="match status" value="2"/>
</dbReference>
<feature type="region of interest" description="Disordered" evidence="1">
    <location>
        <begin position="219"/>
        <end position="238"/>
    </location>
</feature>
<dbReference type="GO" id="GO:0005737">
    <property type="term" value="C:cytoplasm"/>
    <property type="evidence" value="ECO:0007669"/>
    <property type="project" value="TreeGrafter"/>
</dbReference>
<evidence type="ECO:0000313" key="4">
    <source>
        <dbReference type="Proteomes" id="UP000592181"/>
    </source>
</evidence>
<dbReference type="PANTHER" id="PTHR43441:SF10">
    <property type="entry name" value="ACETYLTRANSFERASE"/>
    <property type="match status" value="1"/>
</dbReference>
<sequence>MADETPLPHAVPTLGDGRVELRALTEADLPALVEQSRDPASVRWTGVPDPYGLDDARHFLDLHRRAWADGSGAYWAVTVAAGEDGPGLPFAGLIDLRHPPGAGPAWELGFGLHPQARGRGVMSAAVRLAAGWAFDHGAASLYWHTERGNFASWRVAWATGFTDHGLLPARVPVRGGGAASAWCASLLPGRPMRPAHPWLEAPVLAADGIRLRPLRPDDTAIGEPHDHPPHHVPAGAVPTPETVEDWLLRRGEVMARGTSTNWCIADGETDEPLGEVLVFVRHGTLEVGGTAELGYLVKPSARGRRVAVRAARLAADHALAATDAGGLGLRRLLAETASDNLASNRVLTAAGFTRWGEEAQADAPDGSVGPATHWERLG</sequence>
<feature type="region of interest" description="Disordered" evidence="1">
    <location>
        <begin position="358"/>
        <end position="378"/>
    </location>
</feature>
<dbReference type="AlphaFoldDB" id="A0A852XAU6"/>
<keyword evidence="3" id="KW-0808">Transferase</keyword>
<accession>A0A852XAU6</accession>
<name>A0A852XAU6_9MICO</name>
<dbReference type="Gene3D" id="3.40.630.30">
    <property type="match status" value="2"/>
</dbReference>
<dbReference type="SUPFAM" id="SSF55729">
    <property type="entry name" value="Acyl-CoA N-acyltransferases (Nat)"/>
    <property type="match status" value="2"/>
</dbReference>
<dbReference type="RefSeq" id="WP_179461251.1">
    <property type="nucleotide sequence ID" value="NZ_JACBZX010000001.1"/>
</dbReference>
<reference evidence="3 4" key="1">
    <citation type="submission" date="2020-07" db="EMBL/GenBank/DDBJ databases">
        <title>Sequencing the genomes of 1000 actinobacteria strains.</title>
        <authorList>
            <person name="Klenk H.-P."/>
        </authorList>
    </citation>
    <scope>NUCLEOTIDE SEQUENCE [LARGE SCALE GENOMIC DNA]</scope>
    <source>
        <strain evidence="3 4">DSM 24723</strain>
    </source>
</reference>
<feature type="domain" description="N-acetyltransferase" evidence="2">
    <location>
        <begin position="209"/>
        <end position="378"/>
    </location>
</feature>
<dbReference type="InterPro" id="IPR051908">
    <property type="entry name" value="Ribosomal_N-acetyltransferase"/>
</dbReference>
<dbReference type="PANTHER" id="PTHR43441">
    <property type="entry name" value="RIBOSOMAL-PROTEIN-SERINE ACETYLTRANSFERASE"/>
    <property type="match status" value="1"/>
</dbReference>
<dbReference type="EMBL" id="JACBZX010000001">
    <property type="protein sequence ID" value="NYG35605.1"/>
    <property type="molecule type" value="Genomic_DNA"/>
</dbReference>
<evidence type="ECO:0000259" key="2">
    <source>
        <dbReference type="PROSITE" id="PS51186"/>
    </source>
</evidence>
<dbReference type="Proteomes" id="UP000592181">
    <property type="component" value="Unassembled WGS sequence"/>
</dbReference>
<feature type="compositionally biased region" description="Basic and acidic residues" evidence="1">
    <location>
        <begin position="219"/>
        <end position="229"/>
    </location>
</feature>
<dbReference type="InterPro" id="IPR000182">
    <property type="entry name" value="GNAT_dom"/>
</dbReference>
<organism evidence="3 4">
    <name type="scientific">Janibacter alkaliphilus</name>
    <dbReference type="NCBI Taxonomy" id="1069963"/>
    <lineage>
        <taxon>Bacteria</taxon>
        <taxon>Bacillati</taxon>
        <taxon>Actinomycetota</taxon>
        <taxon>Actinomycetes</taxon>
        <taxon>Micrococcales</taxon>
        <taxon>Intrasporangiaceae</taxon>
        <taxon>Janibacter</taxon>
    </lineage>
</organism>